<protein>
    <recommendedName>
        <fullName evidence="3">Excreted virulence factor EspC, type VII ESX diderm</fullName>
    </recommendedName>
</protein>
<accession>A0ABW3YBJ4</accession>
<gene>
    <name evidence="1" type="ORF">ACFQ4H_07870</name>
</gene>
<organism evidence="1 2">
    <name type="scientific">Micromonospora sonneratiae</name>
    <dbReference type="NCBI Taxonomy" id="1184706"/>
    <lineage>
        <taxon>Bacteria</taxon>
        <taxon>Bacillati</taxon>
        <taxon>Actinomycetota</taxon>
        <taxon>Actinomycetes</taxon>
        <taxon>Micromonosporales</taxon>
        <taxon>Micromonosporaceae</taxon>
        <taxon>Micromonospora</taxon>
    </lineage>
</organism>
<proteinExistence type="predicted"/>
<sequence>MSQLADIKDINTALIAASRFGAQASDISSVGTNGLNLVAQTEAACDFGEDEVGRRYRKNYSEAAQELGKMIQLFCDGVAQIGVSANQLLNTVVEADDPRGLGA</sequence>
<name>A0ABW3YBJ4_9ACTN</name>
<dbReference type="RefSeq" id="WP_377568651.1">
    <property type="nucleotide sequence ID" value="NZ_JBHTMP010000009.1"/>
</dbReference>
<reference evidence="2" key="1">
    <citation type="journal article" date="2019" name="Int. J. Syst. Evol. Microbiol.">
        <title>The Global Catalogue of Microorganisms (GCM) 10K type strain sequencing project: providing services to taxonomists for standard genome sequencing and annotation.</title>
        <authorList>
            <consortium name="The Broad Institute Genomics Platform"/>
            <consortium name="The Broad Institute Genome Sequencing Center for Infectious Disease"/>
            <person name="Wu L."/>
            <person name="Ma J."/>
        </authorList>
    </citation>
    <scope>NUCLEOTIDE SEQUENCE [LARGE SCALE GENOMIC DNA]</scope>
    <source>
        <strain evidence="2">JCM 31037</strain>
    </source>
</reference>
<evidence type="ECO:0008006" key="3">
    <source>
        <dbReference type="Google" id="ProtNLM"/>
    </source>
</evidence>
<evidence type="ECO:0000313" key="2">
    <source>
        <dbReference type="Proteomes" id="UP001597260"/>
    </source>
</evidence>
<evidence type="ECO:0000313" key="1">
    <source>
        <dbReference type="EMBL" id="MFD1321002.1"/>
    </source>
</evidence>
<comment type="caution">
    <text evidence="1">The sequence shown here is derived from an EMBL/GenBank/DDBJ whole genome shotgun (WGS) entry which is preliminary data.</text>
</comment>
<dbReference type="EMBL" id="JBHTMP010000009">
    <property type="protein sequence ID" value="MFD1321002.1"/>
    <property type="molecule type" value="Genomic_DNA"/>
</dbReference>
<keyword evidence="2" id="KW-1185">Reference proteome</keyword>
<dbReference type="Proteomes" id="UP001597260">
    <property type="component" value="Unassembled WGS sequence"/>
</dbReference>